<evidence type="ECO:0000256" key="2">
    <source>
        <dbReference type="ARBA" id="ARBA00022525"/>
    </source>
</evidence>
<evidence type="ECO:0000259" key="4">
    <source>
        <dbReference type="Pfam" id="PF24517"/>
    </source>
</evidence>
<keyword evidence="3" id="KW-0732">Signal</keyword>
<keyword evidence="6" id="KW-1185">Reference proteome</keyword>
<comment type="subcellular location">
    <subcellularLocation>
        <location evidence="1">Secreted</location>
    </subcellularLocation>
</comment>
<reference evidence="5 6" key="1">
    <citation type="submission" date="2024-04" db="EMBL/GenBank/DDBJ databases">
        <title>Luteolibacter sp. isolated from soil.</title>
        <authorList>
            <person name="An J."/>
        </authorList>
    </citation>
    <scope>NUCLEOTIDE SEQUENCE [LARGE SCALE GENOMIC DNA]</scope>
    <source>
        <strain evidence="5 6">Y139</strain>
    </source>
</reference>
<evidence type="ECO:0000256" key="3">
    <source>
        <dbReference type="ARBA" id="ARBA00022729"/>
    </source>
</evidence>
<evidence type="ECO:0000313" key="6">
    <source>
        <dbReference type="Proteomes" id="UP001371305"/>
    </source>
</evidence>
<dbReference type="Proteomes" id="UP001371305">
    <property type="component" value="Unassembled WGS sequence"/>
</dbReference>
<protein>
    <submittedName>
        <fullName evidence="5">DNRLRE domain-containing protein</fullName>
    </submittedName>
</protein>
<dbReference type="NCBIfam" id="NF033679">
    <property type="entry name" value="DNRLRE_dom"/>
    <property type="match status" value="1"/>
</dbReference>
<keyword evidence="2" id="KW-0964">Secreted</keyword>
<comment type="caution">
    <text evidence="5">The sequence shown here is derived from an EMBL/GenBank/DDBJ whole genome shotgun (WGS) entry which is preliminary data.</text>
</comment>
<proteinExistence type="predicted"/>
<name>A0ABU9AR17_9BACT</name>
<evidence type="ECO:0000256" key="1">
    <source>
        <dbReference type="ARBA" id="ARBA00004613"/>
    </source>
</evidence>
<accession>A0ABU9AR17</accession>
<dbReference type="EMBL" id="JBBUKT010000002">
    <property type="protein sequence ID" value="MEK7950018.1"/>
    <property type="molecule type" value="Genomic_DNA"/>
</dbReference>
<sequence length="387" mass="39298">MTLPVSEDTSTSSNKKQAEMKLLTPAAGVGSSLGVTSTRTAFLRFDAGSLADTLPSSEVSSAVLMVYLPTVTEAGDLSLHAVTQDWTESVTGNVAQPAFADTSLATIPSSSVVAKQFILIDVTQQVKAWLGTPASDFGFALTATGTTRVQFASKEGASLGYPAFLQIERSRVIGNEQLGSELDAAKIGDGSVDNDELAALDGVTSTLQPQINGLGASITGLQNNLAGKVSKAGDTMTGALVLPANGLTVGGNQLAVADGKVGIGTNSPSAPLEVRGSIRLGTTGNLLAPGGEENLRIVRGSYTFLNGVLSLSGGSGFSVVKSGSDVALTFTTAFSAPPTITCSQEVLPPNNTIVSSALLNVTGSGVTFGSAASWSGITWHFVAIGPR</sequence>
<evidence type="ECO:0000313" key="5">
    <source>
        <dbReference type="EMBL" id="MEK7950018.1"/>
    </source>
</evidence>
<organism evidence="5 6">
    <name type="scientific">Luteolibacter soli</name>
    <dbReference type="NCBI Taxonomy" id="3135280"/>
    <lineage>
        <taxon>Bacteria</taxon>
        <taxon>Pseudomonadati</taxon>
        <taxon>Verrucomicrobiota</taxon>
        <taxon>Verrucomicrobiia</taxon>
        <taxon>Verrucomicrobiales</taxon>
        <taxon>Verrucomicrobiaceae</taxon>
        <taxon>Luteolibacter</taxon>
    </lineage>
</organism>
<dbReference type="Pfam" id="PF24517">
    <property type="entry name" value="CBM96"/>
    <property type="match status" value="1"/>
</dbReference>
<gene>
    <name evidence="5" type="ORF">WKV53_05910</name>
</gene>
<feature type="domain" description="Carbohydrate-binding module family 96" evidence="4">
    <location>
        <begin position="29"/>
        <end position="158"/>
    </location>
</feature>
<dbReference type="InterPro" id="IPR055372">
    <property type="entry name" value="CBM96"/>
</dbReference>